<dbReference type="EMBL" id="CP068231">
    <property type="protein sequence ID" value="QQX12736.1"/>
    <property type="molecule type" value="Genomic_DNA"/>
</dbReference>
<dbReference type="Pfam" id="PF12245">
    <property type="entry name" value="Big_3_2"/>
    <property type="match status" value="1"/>
</dbReference>
<dbReference type="InterPro" id="IPR022038">
    <property type="entry name" value="Ig-like_bact"/>
</dbReference>
<dbReference type="EMBL" id="JAYGOJ010000006">
    <property type="protein sequence ID" value="MEA9434704.1"/>
    <property type="molecule type" value="Genomic_DNA"/>
</dbReference>
<proteinExistence type="predicted"/>
<feature type="chain" id="PRO_5031380497" evidence="1">
    <location>
        <begin position="26"/>
        <end position="802"/>
    </location>
</feature>
<accession>A0A7U0LDX5</accession>
<feature type="domain" description="DUF4165" evidence="4">
    <location>
        <begin position="23"/>
        <end position="140"/>
    </location>
</feature>
<evidence type="ECO:0000256" key="1">
    <source>
        <dbReference type="SAM" id="SignalP"/>
    </source>
</evidence>
<sequence length="802" mass="86587">MRHSRKLKKIALAIGLLCTGTLAQAQVYELSFVDTLGATKVRKPTATWYNPASQLVVTTISGLDRMVKLELIKGTTVVETQTSPLITLANRIVASDASEFYGVKFSLTPPADGNYTLRTTVLDINGTPVSSNNYTFNVDTVAPTAAPIISQNSGYSQVTTGAEWKLGLGNTGYEYFFLNSVADSSGVASGKYIVYRQDGTIYKSVDVPFTSATNSFTYAIEDSFPNSNLQEVFKIGFDVTDLAGNVFISPRQGVRYDNMLGTPSQPFGVYDPTSSNVLGPGLDGFVPYVSGMTVKTNPIRLAYRIPVSDYGGYYEWGTRLLNGAGENIKVGEDANYVYITMSAPFGLKDINTIRWTTFGQWGYGYLDYNLVQDATAPVTPAMSSVQYEYSDIGWSGWSRIVLNDALPVTITGYRVTAKARTYDQTFSHRGGTCVIPAGDTTCTITANKVLNKGTAGGIHDQANLKNPGGTLWSNPGWADVYWNDLYYPQVTPEYNDSTKILKLLIKLPGYGGNGGRINLSSLTLESKGVKVTPTGGKIAQSGGDFTYQYDLATLPEATYDLAVVAKETFGPTTKLDLFHFVSDRTAPTLAMTYKGGAVPTGVETIKDLRVQVTDTVDTHPQITRMTLKGGPINDALDLGFSQLADGYAPEVPRMFPTLEAGQSYTLKVDAQDSQGNKTSLTKVFSLSPQNMVSADPVNMMSVSKSLMDANDKPLALVKFKGSLTDGGTQSRGPQTGYITLRRDANFSVMFNGTQIAPGETKDIVIPLDQTGEANLPVWPAEPGVDGKASFMIDIPQVVAVSE</sequence>
<dbReference type="Pfam" id="PF13750">
    <property type="entry name" value="Big_3_3"/>
    <property type="match status" value="1"/>
</dbReference>
<reference evidence="6" key="1">
    <citation type="submission" date="2021-01" db="EMBL/GenBank/DDBJ databases">
        <title>GES Beta-lactamases isolated from hospital effluents in Brazil.</title>
        <authorList>
            <person name="Conte D."/>
            <person name="Mesa D."/>
            <person name="Palmeiro J.K."/>
            <person name="Dalla-Costa L.M."/>
        </authorList>
    </citation>
    <scope>NUCLEOTIDE SEQUENCE [LARGE SCALE GENOMIC DNA]</scope>
    <source>
        <strain evidence="6">Aero21</strain>
        <plasmid evidence="6">p1</plasmid>
    </source>
</reference>
<protein>
    <submittedName>
        <fullName evidence="6">Ig-like domain repeat protein</fullName>
    </submittedName>
    <submittedName>
        <fullName evidence="5">Ig-like domain-containing protein</fullName>
    </submittedName>
</protein>
<evidence type="ECO:0000259" key="2">
    <source>
        <dbReference type="Pfam" id="PF12245"/>
    </source>
</evidence>
<dbReference type="Pfam" id="PF13752">
    <property type="entry name" value="DUF4165"/>
    <property type="match status" value="1"/>
</dbReference>
<evidence type="ECO:0000259" key="4">
    <source>
        <dbReference type="Pfam" id="PF13752"/>
    </source>
</evidence>
<feature type="domain" description="Ig-like" evidence="3">
    <location>
        <begin position="544"/>
        <end position="695"/>
    </location>
</feature>
<dbReference type="Proteomes" id="UP001304847">
    <property type="component" value="Unassembled WGS sequence"/>
</dbReference>
<feature type="signal peptide" evidence="1">
    <location>
        <begin position="1"/>
        <end position="25"/>
    </location>
</feature>
<feature type="domain" description="Ig-like" evidence="2">
    <location>
        <begin position="142"/>
        <end position="258"/>
    </location>
</feature>
<dbReference type="AlphaFoldDB" id="A0A7U0LDX5"/>
<organism evidence="6">
    <name type="scientific">Aeromonas caviae</name>
    <name type="common">Aeromonas punctata</name>
    <dbReference type="NCBI Taxonomy" id="648"/>
    <lineage>
        <taxon>Bacteria</taxon>
        <taxon>Pseudomonadati</taxon>
        <taxon>Pseudomonadota</taxon>
        <taxon>Gammaproteobacteria</taxon>
        <taxon>Aeromonadales</taxon>
        <taxon>Aeromonadaceae</taxon>
        <taxon>Aeromonas</taxon>
    </lineage>
</organism>
<keyword evidence="6" id="KW-0614">Plasmid</keyword>
<keyword evidence="7" id="KW-1185">Reference proteome</keyword>
<evidence type="ECO:0000313" key="7">
    <source>
        <dbReference type="Proteomes" id="UP001304847"/>
    </source>
</evidence>
<evidence type="ECO:0000313" key="6">
    <source>
        <dbReference type="EMBL" id="QQX12736.1"/>
    </source>
</evidence>
<name>A0A7U0LDX5_AERCA</name>
<evidence type="ECO:0000313" key="5">
    <source>
        <dbReference type="EMBL" id="MEA9434704.1"/>
    </source>
</evidence>
<dbReference type="RefSeq" id="WP_202154994.1">
    <property type="nucleotide sequence ID" value="NZ_JAYGOJ010000006.1"/>
</dbReference>
<reference evidence="5 7" key="2">
    <citation type="submission" date="2023-12" db="EMBL/GenBank/DDBJ databases">
        <title>Characterization of antibiotic resistance in Aeromonas spp. in hospital effluent.</title>
        <authorList>
            <person name="Negoseki B.R.S."/>
            <person name="Krul D."/>
            <person name="Siqueira A.C."/>
            <person name="Almeida M."/>
            <person name="Mesa D."/>
            <person name="Conte D."/>
            <person name="Dalla-Costa L.M."/>
        </authorList>
    </citation>
    <scope>NUCLEOTIDE SEQUENCE [LARGE SCALE GENOMIC DNA]</scope>
    <source>
        <strain evidence="5 7">36v</strain>
    </source>
</reference>
<evidence type="ECO:0000259" key="3">
    <source>
        <dbReference type="Pfam" id="PF13750"/>
    </source>
</evidence>
<geneLocation type="plasmid" evidence="6">
    <name>p1</name>
</geneLocation>
<keyword evidence="1" id="KW-0732">Signal</keyword>
<gene>
    <name evidence="6" type="ORF">JC965_26805</name>
    <name evidence="5" type="ORF">VCX44_02465</name>
</gene>
<dbReference type="InterPro" id="IPR025429">
    <property type="entry name" value="DUF4165"/>
</dbReference>